<dbReference type="RefSeq" id="WP_207870287.1">
    <property type="nucleotide sequence ID" value="NZ_CP062222.1"/>
</dbReference>
<dbReference type="KEGG" id="bgoe:IFJ75_18725"/>
<gene>
    <name evidence="8" type="ORF">IFJ75_18725</name>
</gene>
<feature type="domain" description="VTT" evidence="7">
    <location>
        <begin position="69"/>
        <end position="188"/>
    </location>
</feature>
<protein>
    <recommendedName>
        <fullName evidence="6">TVP38/TMEM64 family membrane protein</fullName>
    </recommendedName>
</protein>
<dbReference type="InterPro" id="IPR032816">
    <property type="entry name" value="VTT_dom"/>
</dbReference>
<proteinExistence type="inferred from homology"/>
<keyword evidence="3 6" id="KW-0812">Transmembrane</keyword>
<organism evidence="8 9">
    <name type="scientific">Brevundimonas goettingensis</name>
    <dbReference type="NCBI Taxonomy" id="2774190"/>
    <lineage>
        <taxon>Bacteria</taxon>
        <taxon>Pseudomonadati</taxon>
        <taxon>Pseudomonadota</taxon>
        <taxon>Alphaproteobacteria</taxon>
        <taxon>Caulobacterales</taxon>
        <taxon>Caulobacteraceae</taxon>
        <taxon>Brevundimonas</taxon>
    </lineage>
</organism>
<evidence type="ECO:0000256" key="1">
    <source>
        <dbReference type="ARBA" id="ARBA00004651"/>
    </source>
</evidence>
<evidence type="ECO:0000256" key="6">
    <source>
        <dbReference type="RuleBase" id="RU366058"/>
    </source>
</evidence>
<feature type="transmembrane region" description="Helical" evidence="6">
    <location>
        <begin position="165"/>
        <end position="188"/>
    </location>
</feature>
<feature type="transmembrane region" description="Helical" evidence="6">
    <location>
        <begin position="49"/>
        <end position="73"/>
    </location>
</feature>
<feature type="transmembrane region" description="Helical" evidence="6">
    <location>
        <begin position="7"/>
        <end position="29"/>
    </location>
</feature>
<reference evidence="8" key="1">
    <citation type="submission" date="2020-09" db="EMBL/GenBank/DDBJ databases">
        <title>Brevundimonas sp. LVF2 isolated from a puddle in Goettingen, Germany.</title>
        <authorList>
            <person name="Friedrich I."/>
            <person name="Klassen A."/>
            <person name="Hannes N."/>
            <person name="Schneider D."/>
            <person name="Hertel R."/>
            <person name="Daniel R."/>
        </authorList>
    </citation>
    <scope>NUCLEOTIDE SEQUENCE</scope>
    <source>
        <strain evidence="8">LVF2</strain>
    </source>
</reference>
<evidence type="ECO:0000313" key="9">
    <source>
        <dbReference type="Proteomes" id="UP000663918"/>
    </source>
</evidence>
<dbReference type="Proteomes" id="UP000663918">
    <property type="component" value="Chromosome"/>
</dbReference>
<evidence type="ECO:0000256" key="3">
    <source>
        <dbReference type="ARBA" id="ARBA00022692"/>
    </source>
</evidence>
<keyword evidence="9" id="KW-1185">Reference proteome</keyword>
<dbReference type="GO" id="GO:0005886">
    <property type="term" value="C:plasma membrane"/>
    <property type="evidence" value="ECO:0007669"/>
    <property type="project" value="UniProtKB-SubCell"/>
</dbReference>
<dbReference type="EMBL" id="CP062222">
    <property type="protein sequence ID" value="QTC91202.1"/>
    <property type="molecule type" value="Genomic_DNA"/>
</dbReference>
<feature type="transmembrane region" description="Helical" evidence="6">
    <location>
        <begin position="85"/>
        <end position="106"/>
    </location>
</feature>
<keyword evidence="5 6" id="KW-0472">Membrane</keyword>
<feature type="transmembrane region" description="Helical" evidence="6">
    <location>
        <begin position="137"/>
        <end position="158"/>
    </location>
</feature>
<comment type="subcellular location">
    <subcellularLocation>
        <location evidence="1 6">Cell membrane</location>
        <topology evidence="1 6">Multi-pass membrane protein</topology>
    </subcellularLocation>
</comment>
<evidence type="ECO:0000256" key="2">
    <source>
        <dbReference type="ARBA" id="ARBA00022475"/>
    </source>
</evidence>
<name>A0A975C1J9_9CAUL</name>
<keyword evidence="4 6" id="KW-1133">Transmembrane helix</keyword>
<sequence length="245" mass="26628">MNRLRRFAPLIILAGVAALIFGMGWNRYLSLETLRVHGAELRAFTADHWILSLLTLMAIFTIATASVVPGVFFVTITAGYLFGPWVGGVSTSVAATLGALIVYGVARSALGRSMRERAEQNAGLMQKVCVAIDKETFWYVLASRLAVVVPFHMINIAAGVMGVRLLPYVIATVIGLLPAHIIYCWIGARLNALLANDPNPDFQALFGQFWAPMLGVFILAVVLPFALKGVQTRFTPKTATPRVPE</sequence>
<feature type="transmembrane region" description="Helical" evidence="6">
    <location>
        <begin position="208"/>
        <end position="227"/>
    </location>
</feature>
<evidence type="ECO:0000256" key="5">
    <source>
        <dbReference type="ARBA" id="ARBA00023136"/>
    </source>
</evidence>
<dbReference type="AlphaFoldDB" id="A0A975C1J9"/>
<dbReference type="PANTHER" id="PTHR12677:SF59">
    <property type="entry name" value="GOLGI APPARATUS MEMBRANE PROTEIN TVP38-RELATED"/>
    <property type="match status" value="1"/>
</dbReference>
<keyword evidence="2 6" id="KW-1003">Cell membrane</keyword>
<dbReference type="Pfam" id="PF09335">
    <property type="entry name" value="VTT_dom"/>
    <property type="match status" value="1"/>
</dbReference>
<dbReference type="InterPro" id="IPR015414">
    <property type="entry name" value="TMEM64"/>
</dbReference>
<dbReference type="PANTHER" id="PTHR12677">
    <property type="entry name" value="GOLGI APPARATUS MEMBRANE PROTEIN TVP38-RELATED"/>
    <property type="match status" value="1"/>
</dbReference>
<comment type="similarity">
    <text evidence="6">Belongs to the TVP38/TMEM64 family.</text>
</comment>
<evidence type="ECO:0000313" key="8">
    <source>
        <dbReference type="EMBL" id="QTC91202.1"/>
    </source>
</evidence>
<evidence type="ECO:0000259" key="7">
    <source>
        <dbReference type="Pfam" id="PF09335"/>
    </source>
</evidence>
<evidence type="ECO:0000256" key="4">
    <source>
        <dbReference type="ARBA" id="ARBA00022989"/>
    </source>
</evidence>
<accession>A0A975C1J9</accession>